<accession>A0A128F3Q1</accession>
<name>A0A128F3Q1_9GAMM</name>
<evidence type="ECO:0000313" key="2">
    <source>
        <dbReference type="Proteomes" id="UP000073601"/>
    </source>
</evidence>
<keyword evidence="2" id="KW-1185">Reference proteome</keyword>
<evidence type="ECO:0008006" key="3">
    <source>
        <dbReference type="Google" id="ProtNLM"/>
    </source>
</evidence>
<sequence length="216" mass="24073">MKQAIEYFYQKTDYLNVGPRKKQPQSSYILVHQGLVLIRLGKFELPVCKGQGFWLPSDCLSAVTILQNSVISSFDFSVRSTVSMPNSAGYVPPSLLVAGIAEQLGQTVDNSWDGAHGRLLRCARDYFSSVTPDDKYDTKTLQLADAIARLDGNERLKRSEVLECTGFSEDQIALQLKVRDCVKKMKSGHKLKNIAQQASMPEKELMLLIERTVGAI</sequence>
<dbReference type="EMBL" id="FIZY01000012">
    <property type="protein sequence ID" value="CZF81044.1"/>
    <property type="molecule type" value="Genomic_DNA"/>
</dbReference>
<evidence type="ECO:0000313" key="1">
    <source>
        <dbReference type="EMBL" id="CZF81044.1"/>
    </source>
</evidence>
<proteinExistence type="predicted"/>
<gene>
    <name evidence="1" type="ORF">GMA8713_01690</name>
</gene>
<protein>
    <recommendedName>
        <fullName evidence="3">HTH araC/xylS-type domain-containing protein</fullName>
    </recommendedName>
</protein>
<dbReference type="OrthoDB" id="5916374at2"/>
<dbReference type="Proteomes" id="UP000073601">
    <property type="component" value="Unassembled WGS sequence"/>
</dbReference>
<reference evidence="2" key="1">
    <citation type="submission" date="2016-02" db="EMBL/GenBank/DDBJ databases">
        <authorList>
            <person name="Rodrigo-Torres Lidia"/>
            <person name="Arahal R.David."/>
        </authorList>
    </citation>
    <scope>NUCLEOTIDE SEQUENCE [LARGE SCALE GENOMIC DNA]</scope>
    <source>
        <strain evidence="2">CECT 8713</strain>
    </source>
</reference>
<dbReference type="AlphaFoldDB" id="A0A128F3Q1"/>
<organism evidence="1 2">
    <name type="scientific">Grimontia marina</name>
    <dbReference type="NCBI Taxonomy" id="646534"/>
    <lineage>
        <taxon>Bacteria</taxon>
        <taxon>Pseudomonadati</taxon>
        <taxon>Pseudomonadota</taxon>
        <taxon>Gammaproteobacteria</taxon>
        <taxon>Vibrionales</taxon>
        <taxon>Vibrionaceae</taxon>
        <taxon>Grimontia</taxon>
    </lineage>
</organism>